<name>A0AAU9Q025_9VIBR</name>
<reference evidence="1" key="1">
    <citation type="submission" date="2022-01" db="EMBL/GenBank/DDBJ databases">
        <authorList>
            <person name="Lagorce A."/>
        </authorList>
    </citation>
    <scope>NUCLEOTIDE SEQUENCE</scope>
    <source>
        <strain evidence="1">Th15_F1_D04</strain>
    </source>
</reference>
<evidence type="ECO:0000313" key="2">
    <source>
        <dbReference type="Proteomes" id="UP001295420"/>
    </source>
</evidence>
<accession>A0AAU9Q025</accession>
<protein>
    <submittedName>
        <fullName evidence="1">Uncharacterized protein</fullName>
    </submittedName>
</protein>
<comment type="caution">
    <text evidence="1">The sequence shown here is derived from an EMBL/GenBank/DDBJ whole genome shotgun (WGS) entry which is preliminary data.</text>
</comment>
<dbReference type="Proteomes" id="UP001295420">
    <property type="component" value="Unassembled WGS sequence"/>
</dbReference>
<dbReference type="EMBL" id="CAKMTQ010000002">
    <property type="protein sequence ID" value="CAH1522249.1"/>
    <property type="molecule type" value="Genomic_DNA"/>
</dbReference>
<sequence>MAVEIEASSFRRCKTKEVTMSDQYQNDECLEMLDALEIGIILSDYIGSEDEAE</sequence>
<gene>
    <name evidence="1" type="ORF">THF1D04_100082</name>
</gene>
<organism evidence="1 2">
    <name type="scientific">Vibrio owensii</name>
    <dbReference type="NCBI Taxonomy" id="696485"/>
    <lineage>
        <taxon>Bacteria</taxon>
        <taxon>Pseudomonadati</taxon>
        <taxon>Pseudomonadota</taxon>
        <taxon>Gammaproteobacteria</taxon>
        <taxon>Vibrionales</taxon>
        <taxon>Vibrionaceae</taxon>
        <taxon>Vibrio</taxon>
    </lineage>
</organism>
<proteinExistence type="predicted"/>
<evidence type="ECO:0000313" key="1">
    <source>
        <dbReference type="EMBL" id="CAH1522249.1"/>
    </source>
</evidence>
<dbReference type="AlphaFoldDB" id="A0AAU9Q025"/>